<dbReference type="PANTHER" id="PTHR16023">
    <property type="entry name" value="TAX1 BINDING PROTEIN-RELATED"/>
    <property type="match status" value="1"/>
</dbReference>
<dbReference type="Gene3D" id="1.25.10.10">
    <property type="entry name" value="Leucine-rich Repeat Variant"/>
    <property type="match status" value="2"/>
</dbReference>
<dbReference type="AlphaFoldDB" id="A0AAN9BYA2"/>
<evidence type="ECO:0000256" key="8">
    <source>
        <dbReference type="SAM" id="MobiDB-lite"/>
    </source>
</evidence>
<feature type="compositionally biased region" description="Basic and acidic residues" evidence="8">
    <location>
        <begin position="345"/>
        <end position="360"/>
    </location>
</feature>
<sequence>MSDKDFAPLTAACVRALNDKLYEKRKGAALEIERLVKDFVATNQAEQIKRTLKVLGADFAYSQNPNTRKGGLIGLAAVAIGLGKESCTYISELVLPVIACFHDVDSRVQYYACEALYNIVKVARGAVLPFFNEVFDGLSKLAAHPDQNVKNGAELLDRLIKDIVTESSSFDLVAFIPLLRERIYTKNTFARQFIVSWIQVLDAVPDINMIVLLPEILDGLFLILGEDSREIRKMCQSVLAEFLEGIKRIKQGVNYTAMANILIVHSQNADDLTQYTAITWLREFVTLSGRTMLPHMAGILSAILPCLSYSDESHRKVKDAAEALNTCLRKLVEAQDDQPTPTVDNAHEHSLESAHNKPSGDTHNGTSAIVQLEILSVIRVLQQHLGHDSIHTRVAVLKWFNLLLVKTPNKTFRYIHVFFQLLMDTMSDPSDDVVLLDLEVLSEISSNPAGLGAEMEQTGEEGGMRLSLPSSVQQIVESRQGLNQYFTHFMMELMALFKKERQLLEDRGSFIIRQLSVYLSAEAIFSSLSQILKQESDLGFTTTMVQTLNTILLTSTELYDLRTQLKDLKTEESCSLFCTLYRCWCHSPVATMSLCYLTQNYSHACLLLQSFADLEVTVDFLKEIDKLVQLIESPIFAYLRLQLLDGENNADLIKSLYGLLMLLPQSEAFKLLRYRLECIPQFHFSSALNVGNSKKRKEDRPLVAKIDFNQLLELFLSVQAEHRDAKHKNLAYSLSQHLRM</sequence>
<evidence type="ECO:0000259" key="9">
    <source>
        <dbReference type="Pfam" id="PF11916"/>
    </source>
</evidence>
<comment type="similarity">
    <text evidence="2">Belongs to the VAC14 family.</text>
</comment>
<dbReference type="InterPro" id="IPR026825">
    <property type="entry name" value="Vac14"/>
</dbReference>
<name>A0AAN9BYA2_9CAEN</name>
<proteinExistence type="inferred from homology"/>
<comment type="function">
    <text evidence="6">Scaffold protein component of the PI(3,5)P2 regulatory complex which regulates both the synthesis and turnover of phosphatidylinositol 3,5-bisphosphate (PtdIns(3,5)P2). Pentamerizes into a star-shaped structure and nucleates the assembly of the complex. The pentamer binds a single copy each of PIKFYVE and FIG4 and coordinates both PIKfyve kinase activity and FIG4 phosphatase activity, being required to maintain normal levels of phosphatidylinositol 3-phosphate (PtdIns(3)P) and phosphatidylinositol 5-phosphate (PtdIns(5)P). Plays a role in the biogenesis of endosome carrier vesicles (ECV) / multivesicular bodies (MVB) transport intermediates from early endosomes.</text>
</comment>
<dbReference type="Pfam" id="PF11916">
    <property type="entry name" value="Vac14_Fig4_bd"/>
    <property type="match status" value="1"/>
</dbReference>
<protein>
    <recommendedName>
        <fullName evidence="3">Protein VAC14 homolog</fullName>
    </recommendedName>
</protein>
<dbReference type="InterPro" id="IPR011989">
    <property type="entry name" value="ARM-like"/>
</dbReference>
<organism evidence="10 11">
    <name type="scientific">Littorina saxatilis</name>
    <dbReference type="NCBI Taxonomy" id="31220"/>
    <lineage>
        <taxon>Eukaryota</taxon>
        <taxon>Metazoa</taxon>
        <taxon>Spiralia</taxon>
        <taxon>Lophotrochozoa</taxon>
        <taxon>Mollusca</taxon>
        <taxon>Gastropoda</taxon>
        <taxon>Caenogastropoda</taxon>
        <taxon>Littorinimorpha</taxon>
        <taxon>Littorinoidea</taxon>
        <taxon>Littorinidae</taxon>
        <taxon>Littorina</taxon>
    </lineage>
</organism>
<evidence type="ECO:0000256" key="2">
    <source>
        <dbReference type="ARBA" id="ARBA00010225"/>
    </source>
</evidence>
<feature type="domain" description="Vacuolar protein 14 C-terminal Fig4-binding" evidence="9">
    <location>
        <begin position="501"/>
        <end position="679"/>
    </location>
</feature>
<dbReference type="EMBL" id="JBAMIC010000001">
    <property type="protein sequence ID" value="KAK7114941.1"/>
    <property type="molecule type" value="Genomic_DNA"/>
</dbReference>
<evidence type="ECO:0000313" key="11">
    <source>
        <dbReference type="Proteomes" id="UP001374579"/>
    </source>
</evidence>
<evidence type="ECO:0000256" key="5">
    <source>
        <dbReference type="ARBA" id="ARBA00023136"/>
    </source>
</evidence>
<accession>A0AAN9BYA2</accession>
<comment type="subunit">
    <text evidence="7">Forms pentamers. Component of the PI(3,5)P2 regulatory complex/PAS complex, at least composed of PIKFYVE, FIG4 and VAC14. VAC14 nucleates the assembly of the complex and serves as a scaffold by pentamerizing into a star-shaped structure, which can bind a single copy each of PIKFYVE and FIG4 and coordinates their activities. Interacts with NOS1.</text>
</comment>
<keyword evidence="5" id="KW-0472">Membrane</keyword>
<evidence type="ECO:0000256" key="4">
    <source>
        <dbReference type="ARBA" id="ARBA00022737"/>
    </source>
</evidence>
<evidence type="ECO:0000256" key="3">
    <source>
        <dbReference type="ARBA" id="ARBA00013840"/>
    </source>
</evidence>
<dbReference type="SUPFAM" id="SSF48371">
    <property type="entry name" value="ARM repeat"/>
    <property type="match status" value="1"/>
</dbReference>
<evidence type="ECO:0000256" key="6">
    <source>
        <dbReference type="ARBA" id="ARBA00045654"/>
    </source>
</evidence>
<evidence type="ECO:0000313" key="10">
    <source>
        <dbReference type="EMBL" id="KAK7114941.1"/>
    </source>
</evidence>
<dbReference type="Proteomes" id="UP001374579">
    <property type="component" value="Unassembled WGS sequence"/>
</dbReference>
<keyword evidence="11" id="KW-1185">Reference proteome</keyword>
<feature type="region of interest" description="Disordered" evidence="8">
    <location>
        <begin position="335"/>
        <end position="363"/>
    </location>
</feature>
<gene>
    <name evidence="10" type="ORF">V1264_000912</name>
</gene>
<dbReference type="InterPro" id="IPR016024">
    <property type="entry name" value="ARM-type_fold"/>
</dbReference>
<evidence type="ECO:0000256" key="7">
    <source>
        <dbReference type="ARBA" id="ARBA00047092"/>
    </source>
</evidence>
<comment type="subcellular location">
    <subcellularLocation>
        <location evidence="1">Endomembrane system</location>
    </subcellularLocation>
</comment>
<evidence type="ECO:0000256" key="1">
    <source>
        <dbReference type="ARBA" id="ARBA00004308"/>
    </source>
</evidence>
<dbReference type="InterPro" id="IPR021841">
    <property type="entry name" value="VAC14_Fig4p-bd"/>
</dbReference>
<dbReference type="GO" id="GO:0010008">
    <property type="term" value="C:endosome membrane"/>
    <property type="evidence" value="ECO:0007669"/>
    <property type="project" value="TreeGrafter"/>
</dbReference>
<dbReference type="Pfam" id="PF12755">
    <property type="entry name" value="Vac14_Fab1_bd"/>
    <property type="match status" value="1"/>
</dbReference>
<keyword evidence="4" id="KW-0677">Repeat</keyword>
<dbReference type="GO" id="GO:0006661">
    <property type="term" value="P:phosphatidylinositol biosynthetic process"/>
    <property type="evidence" value="ECO:0007669"/>
    <property type="project" value="InterPro"/>
</dbReference>
<dbReference type="PANTHER" id="PTHR16023:SF0">
    <property type="entry name" value="PROTEIN VAC14 HOMOLOG"/>
    <property type="match status" value="1"/>
</dbReference>
<comment type="caution">
    <text evidence="10">The sequence shown here is derived from an EMBL/GenBank/DDBJ whole genome shotgun (WGS) entry which is preliminary data.</text>
</comment>
<reference evidence="10 11" key="1">
    <citation type="submission" date="2024-02" db="EMBL/GenBank/DDBJ databases">
        <title>Chromosome-scale genome assembly of the rough periwinkle Littorina saxatilis.</title>
        <authorList>
            <person name="De Jode A."/>
            <person name="Faria R."/>
            <person name="Formenti G."/>
            <person name="Sims Y."/>
            <person name="Smith T.P."/>
            <person name="Tracey A."/>
            <person name="Wood J.M.D."/>
            <person name="Zagrodzka Z.B."/>
            <person name="Johannesson K."/>
            <person name="Butlin R.K."/>
            <person name="Leder E.H."/>
        </authorList>
    </citation>
    <scope>NUCLEOTIDE SEQUENCE [LARGE SCALE GENOMIC DNA]</scope>
    <source>
        <strain evidence="10">Snail1</strain>
        <tissue evidence="10">Muscle</tissue>
    </source>
</reference>
<dbReference type="GO" id="GO:0070772">
    <property type="term" value="C:PAS complex"/>
    <property type="evidence" value="ECO:0007669"/>
    <property type="project" value="InterPro"/>
</dbReference>